<feature type="domain" description="ABC3 transporter permease C-terminal" evidence="7">
    <location>
        <begin position="421"/>
        <end position="534"/>
    </location>
</feature>
<feature type="transmembrane region" description="Helical" evidence="6">
    <location>
        <begin position="14"/>
        <end position="39"/>
    </location>
</feature>
<organism evidence="8">
    <name type="scientific">termite gut metagenome</name>
    <dbReference type="NCBI Taxonomy" id="433724"/>
    <lineage>
        <taxon>unclassified sequences</taxon>
        <taxon>metagenomes</taxon>
        <taxon>organismal metagenomes</taxon>
    </lineage>
</organism>
<name>A0A5J4RZY7_9ZZZZ</name>
<dbReference type="InterPro" id="IPR003838">
    <property type="entry name" value="ABC3_permease_C"/>
</dbReference>
<feature type="transmembrane region" description="Helical" evidence="6">
    <location>
        <begin position="103"/>
        <end position="126"/>
    </location>
</feature>
<feature type="transmembrane region" description="Helical" evidence="6">
    <location>
        <begin position="470"/>
        <end position="489"/>
    </location>
</feature>
<dbReference type="InterPro" id="IPR050250">
    <property type="entry name" value="Macrolide_Exporter_MacB"/>
</dbReference>
<feature type="transmembrane region" description="Helical" evidence="6">
    <location>
        <begin position="60"/>
        <end position="83"/>
    </location>
</feature>
<dbReference type="GO" id="GO:0005886">
    <property type="term" value="C:plasma membrane"/>
    <property type="evidence" value="ECO:0007669"/>
    <property type="project" value="UniProtKB-SubCell"/>
</dbReference>
<feature type="transmembrane region" description="Helical" evidence="6">
    <location>
        <begin position="147"/>
        <end position="172"/>
    </location>
</feature>
<dbReference type="GO" id="GO:0016787">
    <property type="term" value="F:hydrolase activity"/>
    <property type="evidence" value="ECO:0007669"/>
    <property type="project" value="UniProtKB-KW"/>
</dbReference>
<comment type="caution">
    <text evidence="8">The sequence shown here is derived from an EMBL/GenBank/DDBJ whole genome shotgun (WGS) entry which is preliminary data.</text>
</comment>
<reference evidence="8" key="1">
    <citation type="submission" date="2019-03" db="EMBL/GenBank/DDBJ databases">
        <title>Single cell metagenomics reveals metabolic interactions within the superorganism composed of flagellate Streblomastix strix and complex community of Bacteroidetes bacteria on its surface.</title>
        <authorList>
            <person name="Treitli S.C."/>
            <person name="Kolisko M."/>
            <person name="Husnik F."/>
            <person name="Keeling P."/>
            <person name="Hampl V."/>
        </authorList>
    </citation>
    <scope>NUCLEOTIDE SEQUENCE</scope>
    <source>
        <strain evidence="8">STM</strain>
    </source>
</reference>
<keyword evidence="8" id="KW-0067">ATP-binding</keyword>
<feature type="domain" description="ABC3 transporter permease C-terminal" evidence="7">
    <location>
        <begin position="19"/>
        <end position="133"/>
    </location>
</feature>
<evidence type="ECO:0000256" key="5">
    <source>
        <dbReference type="ARBA" id="ARBA00023136"/>
    </source>
</evidence>
<comment type="subcellular location">
    <subcellularLocation>
        <location evidence="1">Cell membrane</location>
        <topology evidence="1">Multi-pass membrane protein</topology>
    </subcellularLocation>
</comment>
<evidence type="ECO:0000259" key="7">
    <source>
        <dbReference type="Pfam" id="PF02687"/>
    </source>
</evidence>
<feature type="transmembrane region" description="Helical" evidence="6">
    <location>
        <begin position="504"/>
        <end position="524"/>
    </location>
</feature>
<dbReference type="GO" id="GO:0005524">
    <property type="term" value="F:ATP binding"/>
    <property type="evidence" value="ECO:0007669"/>
    <property type="project" value="UniProtKB-KW"/>
</dbReference>
<evidence type="ECO:0000256" key="2">
    <source>
        <dbReference type="ARBA" id="ARBA00022475"/>
    </source>
</evidence>
<evidence type="ECO:0000256" key="3">
    <source>
        <dbReference type="ARBA" id="ARBA00022692"/>
    </source>
</evidence>
<feature type="transmembrane region" description="Helical" evidence="6">
    <location>
        <begin position="418"/>
        <end position="440"/>
    </location>
</feature>
<evidence type="ECO:0000256" key="6">
    <source>
        <dbReference type="SAM" id="Phobius"/>
    </source>
</evidence>
<dbReference type="Pfam" id="PF02687">
    <property type="entry name" value="FtsX"/>
    <property type="match status" value="2"/>
</dbReference>
<protein>
    <submittedName>
        <fullName evidence="8">Macrolide export ATP-binding/permease protein MacB</fullName>
        <ecNumber evidence="8">3.6.3.-</ecNumber>
    </submittedName>
</protein>
<keyword evidence="4 6" id="KW-1133">Transmembrane helix</keyword>
<dbReference type="EC" id="3.6.3.-" evidence="8"/>
<evidence type="ECO:0000313" key="8">
    <source>
        <dbReference type="EMBL" id="KAA6338680.1"/>
    </source>
</evidence>
<evidence type="ECO:0000256" key="1">
    <source>
        <dbReference type="ARBA" id="ARBA00004651"/>
    </source>
</evidence>
<keyword evidence="8" id="KW-0378">Hydrolase</keyword>
<keyword evidence="3 6" id="KW-0812">Transmembrane</keyword>
<gene>
    <name evidence="8" type="ORF">EZS27_013329</name>
</gene>
<dbReference type="PANTHER" id="PTHR30572">
    <property type="entry name" value="MEMBRANE COMPONENT OF TRANSPORTER-RELATED"/>
    <property type="match status" value="1"/>
</dbReference>
<evidence type="ECO:0000256" key="4">
    <source>
        <dbReference type="ARBA" id="ARBA00022989"/>
    </source>
</evidence>
<dbReference type="GO" id="GO:0022857">
    <property type="term" value="F:transmembrane transporter activity"/>
    <property type="evidence" value="ECO:0007669"/>
    <property type="project" value="TreeGrafter"/>
</dbReference>
<accession>A0A5J4RZY7</accession>
<keyword evidence="2" id="KW-1003">Cell membrane</keyword>
<proteinExistence type="predicted"/>
<keyword evidence="8" id="KW-0547">Nucleotide-binding</keyword>
<dbReference type="EMBL" id="SNRY01000596">
    <property type="protein sequence ID" value="KAA6338680.1"/>
    <property type="molecule type" value="Genomic_DNA"/>
</dbReference>
<sequence>MLNKVFVQGNYTNILVLAVVAGMLLIVGLFNFVNIYTVVMLRRAREFGVKKVYGAGKWKIFSQIWAENFFTTTITMLFVWALIELTGGVLESEFSIPSKPDAGFDWLLSILILVFFPLLTVIHPAVRYFRASPVSSLRSVSVGGDSVVSRMIFLFSQYVITFSLIVVSTFFVKQLYFMLNADLGYRTKDVIQCQFLSHSSEAGYNADKLKKAEQTRQLINDRLSSCPLFEEYATGDYPHIMEANVPVKKDGGEYQQAAQLFVSPAYMQLFGFQLLEGRMWNDSIDGFAQYRMIINESAKRLFEITDITQERLQPEYRLWLSSDIEGMDTNPPYEIVGVIKDFKTNHLSKGNIPLVISYNSPWLFDPVIVSIVPGKRSEAVALLQQLYDEWVGEGNFQYSFLEDEISAIYDEDRRTTRIYVTFAVIAIVISCLGLFGLSLFDIRQRYREIALRKVNGATAREIFPLLLKKYAYVLGGAFVVAVPLFYLAIHKYLEGFMHRAPVSWYLFAFAAGITALVSYITLVWQVNKAVRINPADVIKGEL</sequence>
<dbReference type="AlphaFoldDB" id="A0A5J4RZY7"/>
<keyword evidence="5 6" id="KW-0472">Membrane</keyword>
<dbReference type="PANTHER" id="PTHR30572:SF18">
    <property type="entry name" value="ABC-TYPE MACROLIDE FAMILY EXPORT SYSTEM PERMEASE COMPONENT 2"/>
    <property type="match status" value="1"/>
</dbReference>